<accession>B8BTR2</accession>
<dbReference type="EMBL" id="CM000639">
    <property type="protein sequence ID" value="EED94642.1"/>
    <property type="molecule type" value="Genomic_DNA"/>
</dbReference>
<reference evidence="2 3" key="1">
    <citation type="journal article" date="2004" name="Science">
        <title>The genome of the diatom Thalassiosira pseudonana: ecology, evolution, and metabolism.</title>
        <authorList>
            <person name="Armbrust E.V."/>
            <person name="Berges J.A."/>
            <person name="Bowler C."/>
            <person name="Green B.R."/>
            <person name="Martinez D."/>
            <person name="Putnam N.H."/>
            <person name="Zhou S."/>
            <person name="Allen A.E."/>
            <person name="Apt K.E."/>
            <person name="Bechner M."/>
            <person name="Brzezinski M.A."/>
            <person name="Chaal B.K."/>
            <person name="Chiovitti A."/>
            <person name="Davis A.K."/>
            <person name="Demarest M.S."/>
            <person name="Detter J.C."/>
            <person name="Glavina T."/>
            <person name="Goodstein D."/>
            <person name="Hadi M.Z."/>
            <person name="Hellsten U."/>
            <person name="Hildebrand M."/>
            <person name="Jenkins B.D."/>
            <person name="Jurka J."/>
            <person name="Kapitonov V.V."/>
            <person name="Kroger N."/>
            <person name="Lau W.W."/>
            <person name="Lane T.W."/>
            <person name="Larimer F.W."/>
            <person name="Lippmeier J.C."/>
            <person name="Lucas S."/>
            <person name="Medina M."/>
            <person name="Montsant A."/>
            <person name="Obornik M."/>
            <person name="Parker M.S."/>
            <person name="Palenik B."/>
            <person name="Pazour G.J."/>
            <person name="Richardson P.M."/>
            <person name="Rynearson T.A."/>
            <person name="Saito M.A."/>
            <person name="Schwartz D.C."/>
            <person name="Thamatrakoln K."/>
            <person name="Valentin K."/>
            <person name="Vardi A."/>
            <person name="Wilkerson F.P."/>
            <person name="Rokhsar D.S."/>
        </authorList>
    </citation>
    <scope>NUCLEOTIDE SEQUENCE [LARGE SCALE GENOMIC DNA]</scope>
    <source>
        <strain evidence="2 3">CCMP1335</strain>
    </source>
</reference>
<dbReference type="PaxDb" id="35128-Thaps2224"/>
<evidence type="ECO:0000256" key="1">
    <source>
        <dbReference type="SAM" id="SignalP"/>
    </source>
</evidence>
<evidence type="ECO:0008006" key="4">
    <source>
        <dbReference type="Google" id="ProtNLM"/>
    </source>
</evidence>
<dbReference type="KEGG" id="tps:THAPSDRAFT_2224"/>
<feature type="signal peptide" evidence="1">
    <location>
        <begin position="1"/>
        <end position="17"/>
    </location>
</feature>
<dbReference type="AlphaFoldDB" id="B8BTR2"/>
<gene>
    <name evidence="2" type="ORF">THAPSDRAFT_2224</name>
</gene>
<dbReference type="RefSeq" id="XP_002287199.1">
    <property type="nucleotide sequence ID" value="XM_002287163.1"/>
</dbReference>
<dbReference type="Proteomes" id="UP000001449">
    <property type="component" value="Chromosome 2"/>
</dbReference>
<dbReference type="GO" id="GO:0016491">
    <property type="term" value="F:oxidoreductase activity"/>
    <property type="evidence" value="ECO:0000318"/>
    <property type="project" value="GO_Central"/>
</dbReference>
<evidence type="ECO:0000313" key="3">
    <source>
        <dbReference type="Proteomes" id="UP000001449"/>
    </source>
</evidence>
<organism evidence="2 3">
    <name type="scientific">Thalassiosira pseudonana</name>
    <name type="common">Marine diatom</name>
    <name type="synonym">Cyclotella nana</name>
    <dbReference type="NCBI Taxonomy" id="35128"/>
    <lineage>
        <taxon>Eukaryota</taxon>
        <taxon>Sar</taxon>
        <taxon>Stramenopiles</taxon>
        <taxon>Ochrophyta</taxon>
        <taxon>Bacillariophyta</taxon>
        <taxon>Coscinodiscophyceae</taxon>
        <taxon>Thalassiosirophycidae</taxon>
        <taxon>Thalassiosirales</taxon>
        <taxon>Thalassiosiraceae</taxon>
        <taxon>Thalassiosira</taxon>
    </lineage>
</organism>
<keyword evidence="1" id="KW-0732">Signal</keyword>
<evidence type="ECO:0000313" key="2">
    <source>
        <dbReference type="EMBL" id="EED94642.1"/>
    </source>
</evidence>
<feature type="chain" id="PRO_5002869260" description="Selenoprotein F/M domain-containing protein" evidence="1">
    <location>
        <begin position="18"/>
        <end position="213"/>
    </location>
</feature>
<dbReference type="PANTHER" id="PTHR13077">
    <property type="entry name" value="SELENOPROTEIN F"/>
    <property type="match status" value="1"/>
</dbReference>
<keyword evidence="3" id="KW-1185">Reference proteome</keyword>
<reference evidence="2 3" key="2">
    <citation type="journal article" date="2008" name="Nature">
        <title>The Phaeodactylum genome reveals the evolutionary history of diatom genomes.</title>
        <authorList>
            <person name="Bowler C."/>
            <person name="Allen A.E."/>
            <person name="Badger J.H."/>
            <person name="Grimwood J."/>
            <person name="Jabbari K."/>
            <person name="Kuo A."/>
            <person name="Maheswari U."/>
            <person name="Martens C."/>
            <person name="Maumus F."/>
            <person name="Otillar R.P."/>
            <person name="Rayko E."/>
            <person name="Salamov A."/>
            <person name="Vandepoele K."/>
            <person name="Beszteri B."/>
            <person name="Gruber A."/>
            <person name="Heijde M."/>
            <person name="Katinka M."/>
            <person name="Mock T."/>
            <person name="Valentin K."/>
            <person name="Verret F."/>
            <person name="Berges J.A."/>
            <person name="Brownlee C."/>
            <person name="Cadoret J.P."/>
            <person name="Chiovitti A."/>
            <person name="Choi C.J."/>
            <person name="Coesel S."/>
            <person name="De Martino A."/>
            <person name="Detter J.C."/>
            <person name="Durkin C."/>
            <person name="Falciatore A."/>
            <person name="Fournet J."/>
            <person name="Haruta M."/>
            <person name="Huysman M.J."/>
            <person name="Jenkins B.D."/>
            <person name="Jiroutova K."/>
            <person name="Jorgensen R.E."/>
            <person name="Joubert Y."/>
            <person name="Kaplan A."/>
            <person name="Kroger N."/>
            <person name="Kroth P.G."/>
            <person name="La Roche J."/>
            <person name="Lindquist E."/>
            <person name="Lommer M."/>
            <person name="Martin-Jezequel V."/>
            <person name="Lopez P.J."/>
            <person name="Lucas S."/>
            <person name="Mangogna M."/>
            <person name="McGinnis K."/>
            <person name="Medlin L.K."/>
            <person name="Montsant A."/>
            <person name="Oudot-Le Secq M.P."/>
            <person name="Napoli C."/>
            <person name="Obornik M."/>
            <person name="Parker M.S."/>
            <person name="Petit J.L."/>
            <person name="Porcel B.M."/>
            <person name="Poulsen N."/>
            <person name="Robison M."/>
            <person name="Rychlewski L."/>
            <person name="Rynearson T.A."/>
            <person name="Schmutz J."/>
            <person name="Shapiro H."/>
            <person name="Siaut M."/>
            <person name="Stanley M."/>
            <person name="Sussman M.R."/>
            <person name="Taylor A.R."/>
            <person name="Vardi A."/>
            <person name="von Dassow P."/>
            <person name="Vyverman W."/>
            <person name="Willis A."/>
            <person name="Wyrwicz L.S."/>
            <person name="Rokhsar D.S."/>
            <person name="Weissenbach J."/>
            <person name="Armbrust E.V."/>
            <person name="Green B.R."/>
            <person name="Van de Peer Y."/>
            <person name="Grigoriev I.V."/>
        </authorList>
    </citation>
    <scope>NUCLEOTIDE SEQUENCE [LARGE SCALE GENOMIC DNA]</scope>
    <source>
        <strain evidence="2 3">CCMP1335</strain>
    </source>
</reference>
<dbReference type="GeneID" id="7448664"/>
<dbReference type="InParanoid" id="B8BTR2"/>
<sequence>MNVLLLSLATIVGSTEATSFTEEACLERGFDPPNLSCETCRLLEESATLQSLQSKHNSHNQYDPIDIVAECHSCCQSHKFNPTLHPGSSLRGKYRFALLTYNKNTIDQYGEIKDFIERDLDDVLSFKGDKRFQAMASEKSTLDADTMRMLMMMGGGLQGLGGPPKLMLFDNQTKGKGEAWSEEDESEAVEVIKLKGWKREDLKDMLLTLLPNA</sequence>
<dbReference type="GO" id="GO:0005788">
    <property type="term" value="C:endoplasmic reticulum lumen"/>
    <property type="evidence" value="ECO:0000318"/>
    <property type="project" value="GO_Central"/>
</dbReference>
<dbReference type="eggNOG" id="ENOG502T2D3">
    <property type="taxonomic scope" value="Eukaryota"/>
</dbReference>
<proteinExistence type="predicted"/>
<dbReference type="InterPro" id="IPR039992">
    <property type="entry name" value="Sep15_SelM"/>
</dbReference>
<dbReference type="HOGENOM" id="CLU_1296697_0_0_1"/>
<dbReference type="OMA" id="IVAECHS"/>
<protein>
    <recommendedName>
        <fullName evidence="4">Selenoprotein F/M domain-containing protein</fullName>
    </recommendedName>
</protein>
<dbReference type="PANTHER" id="PTHR13077:SF6">
    <property type="entry name" value="SELENOPROTEIN F"/>
    <property type="match status" value="1"/>
</dbReference>
<name>B8BTR2_THAPS</name>